<sequence length="104" mass="12303">MLPKQNFTCPQLFAFDCDQPNCCDNYHMRFVFLIFTVGVLALALLVALIWLLFEFNVVCRCLKNKFSKKNHEISEIDAKSYEETKYLRRLSELNPNCRRDMIES</sequence>
<dbReference type="GeneID" id="36385313"/>
<feature type="transmembrane region" description="Helical" evidence="1">
    <location>
        <begin position="30"/>
        <end position="53"/>
    </location>
</feature>
<organism evidence="2">
    <name type="scientific">Strongyloides ratti</name>
    <name type="common">Parasitic roundworm</name>
    <dbReference type="NCBI Taxonomy" id="34506"/>
    <lineage>
        <taxon>Eukaryota</taxon>
        <taxon>Metazoa</taxon>
        <taxon>Ecdysozoa</taxon>
        <taxon>Nematoda</taxon>
        <taxon>Chromadorea</taxon>
        <taxon>Rhabditida</taxon>
        <taxon>Tylenchina</taxon>
        <taxon>Panagrolaimomorpha</taxon>
        <taxon>Strongyloidoidea</taxon>
        <taxon>Strongyloididae</taxon>
        <taxon>Strongyloides</taxon>
    </lineage>
</organism>
<dbReference type="Proteomes" id="UP000035682">
    <property type="component" value="Unplaced"/>
</dbReference>
<dbReference type="RefSeq" id="XP_024499709.1">
    <property type="nucleotide sequence ID" value="XM_024645425.1"/>
</dbReference>
<accession>A0A090KSL4</accession>
<keyword evidence="1" id="KW-0472">Membrane</keyword>
<reference evidence="2" key="2">
    <citation type="submission" date="2014-09" db="EMBL/GenBank/DDBJ databases">
        <authorList>
            <person name="Aslett A.Martin."/>
        </authorList>
    </citation>
    <scope>NUCLEOTIDE SEQUENCE</scope>
    <source>
        <strain evidence="2">ED321 Heterogonic</strain>
    </source>
</reference>
<keyword evidence="3" id="KW-1185">Reference proteome</keyword>
<reference evidence="4" key="3">
    <citation type="submission" date="2020-12" db="UniProtKB">
        <authorList>
            <consortium name="WormBaseParasite"/>
        </authorList>
    </citation>
    <scope>IDENTIFICATION</scope>
</reference>
<evidence type="ECO:0000256" key="1">
    <source>
        <dbReference type="SAM" id="Phobius"/>
    </source>
</evidence>
<dbReference type="CTD" id="36385313"/>
<dbReference type="WormBase" id="SRAE_X000223900">
    <property type="protein sequence ID" value="SRP03681"/>
    <property type="gene ID" value="WBGene00267819"/>
</dbReference>
<reference evidence="3" key="1">
    <citation type="submission" date="2014-09" db="EMBL/GenBank/DDBJ databases">
        <authorList>
            <person name="Martin A.A."/>
        </authorList>
    </citation>
    <scope>NUCLEOTIDE SEQUENCE</scope>
    <source>
        <strain evidence="3">ED321</strain>
    </source>
</reference>
<gene>
    <name evidence="2 4 5" type="ORF">SRAE_X000223900</name>
</gene>
<evidence type="ECO:0000313" key="3">
    <source>
        <dbReference type="Proteomes" id="UP000035682"/>
    </source>
</evidence>
<dbReference type="EMBL" id="LN609399">
    <property type="protein sequence ID" value="CEF60500.1"/>
    <property type="molecule type" value="Genomic_DNA"/>
</dbReference>
<dbReference type="AlphaFoldDB" id="A0A090KSL4"/>
<dbReference type="OrthoDB" id="5792300at2759"/>
<proteinExistence type="predicted"/>
<keyword evidence="1" id="KW-1133">Transmembrane helix</keyword>
<dbReference type="WBParaSite" id="SRAE_X000223900.1">
    <property type="protein sequence ID" value="SRAE_X000223900.1"/>
    <property type="gene ID" value="WBGene00267819"/>
</dbReference>
<evidence type="ECO:0000313" key="2">
    <source>
        <dbReference type="EMBL" id="CEF60500.1"/>
    </source>
</evidence>
<name>A0A090KSL4_STRRB</name>
<dbReference type="OMA" id="AFTWECE"/>
<keyword evidence="1" id="KW-0812">Transmembrane</keyword>
<evidence type="ECO:0000313" key="5">
    <source>
        <dbReference type="WormBase" id="SRAE_X000223900"/>
    </source>
</evidence>
<protein>
    <submittedName>
        <fullName evidence="2 4">Uncharacterized protein</fullName>
    </submittedName>
</protein>
<evidence type="ECO:0000313" key="4">
    <source>
        <dbReference type="WBParaSite" id="SRAE_X000223900.1"/>
    </source>
</evidence>